<accession>T0ML29</accession>
<proteinExistence type="predicted"/>
<evidence type="ECO:0000313" key="9">
    <source>
        <dbReference type="Proteomes" id="UP000053780"/>
    </source>
</evidence>
<keyword evidence="4" id="KW-0067">ATP-binding</keyword>
<gene>
    <name evidence="8" type="ORF">NAPIS_ORF00722</name>
</gene>
<dbReference type="HOGENOM" id="CLU_1384504_0_0_1"/>
<reference evidence="8 9" key="1">
    <citation type="journal article" date="2013" name="BMC Genomics">
        <title>Genome sequencing and comparative genomics of honey bee microsporidia, Nosema apis reveal novel insights into host-parasite interactions.</title>
        <authorList>
            <person name="Chen Yp."/>
            <person name="Pettis J.S."/>
            <person name="Zhao Y."/>
            <person name="Liu X."/>
            <person name="Tallon L.J."/>
            <person name="Sadzewicz L.D."/>
            <person name="Li R."/>
            <person name="Zheng H."/>
            <person name="Huang S."/>
            <person name="Zhang X."/>
            <person name="Hamilton M.C."/>
            <person name="Pernal S.F."/>
            <person name="Melathopoulos A.P."/>
            <person name="Yan X."/>
            <person name="Evans J.D."/>
        </authorList>
    </citation>
    <scope>NUCLEOTIDE SEQUENCE [LARGE SCALE GENOMIC DNA]</scope>
    <source>
        <strain evidence="8 9">BRL 01</strain>
    </source>
</reference>
<comment type="subcellular location">
    <subcellularLocation>
        <location evidence="1">Membrane</location>
        <topology evidence="1">Multi-pass membrane protein</topology>
    </subcellularLocation>
</comment>
<evidence type="ECO:0000313" key="8">
    <source>
        <dbReference type="EMBL" id="EQB61715.1"/>
    </source>
</evidence>
<evidence type="ECO:0000256" key="4">
    <source>
        <dbReference type="ARBA" id="ARBA00022840"/>
    </source>
</evidence>
<keyword evidence="2" id="KW-0812">Transmembrane</keyword>
<protein>
    <submittedName>
        <fullName evidence="8">Phospholipid transporting atpase</fullName>
    </submittedName>
</protein>
<dbReference type="PANTHER" id="PTHR24092">
    <property type="entry name" value="PROBABLE PHOSPHOLIPID-TRANSPORTING ATPASE"/>
    <property type="match status" value="1"/>
</dbReference>
<keyword evidence="5" id="KW-1278">Translocase</keyword>
<dbReference type="OrthoDB" id="377733at2759"/>
<dbReference type="InterPro" id="IPR023214">
    <property type="entry name" value="HAD_sf"/>
</dbReference>
<dbReference type="Gene3D" id="3.40.50.1000">
    <property type="entry name" value="HAD superfamily/HAD-like"/>
    <property type="match status" value="1"/>
</dbReference>
<evidence type="ECO:0000256" key="1">
    <source>
        <dbReference type="ARBA" id="ARBA00004141"/>
    </source>
</evidence>
<organism evidence="8 9">
    <name type="scientific">Vairimorpha apis BRL 01</name>
    <dbReference type="NCBI Taxonomy" id="1037528"/>
    <lineage>
        <taxon>Eukaryota</taxon>
        <taxon>Fungi</taxon>
        <taxon>Fungi incertae sedis</taxon>
        <taxon>Microsporidia</taxon>
        <taxon>Nosematidae</taxon>
        <taxon>Vairimorpha</taxon>
    </lineage>
</organism>
<dbReference type="Proteomes" id="UP000053780">
    <property type="component" value="Unassembled WGS sequence"/>
</dbReference>
<dbReference type="Gene3D" id="3.40.1110.10">
    <property type="entry name" value="Calcium-transporting ATPase, cytoplasmic domain N"/>
    <property type="match status" value="2"/>
</dbReference>
<sequence length="197" mass="22831">MFHSAYIKNDTDMIKDDIRSICRNSNVSEDLGMIEYILSDKTGTLTKNTMKFKEIHIGYTSELENVSLLNFQFLNLNDIQTELENLNAKLLFALVLICCNSVEPLNGKFEGISQDEICIIEALKDNNIVLLEREDMNIKIKIDKVILKIEIKHILDFSSSRQRMSVVVRIFNKNYLFIKGSDQMMIDIKKLNQIKFL</sequence>
<dbReference type="PANTHER" id="PTHR24092:SF19">
    <property type="entry name" value="PHOSPHOLIPID-TRANSPORTING ATPASE"/>
    <property type="match status" value="1"/>
</dbReference>
<dbReference type="GO" id="GO:0005524">
    <property type="term" value="F:ATP binding"/>
    <property type="evidence" value="ECO:0007669"/>
    <property type="project" value="UniProtKB-KW"/>
</dbReference>
<keyword evidence="6" id="KW-1133">Transmembrane helix</keyword>
<dbReference type="GO" id="GO:0140326">
    <property type="term" value="F:ATPase-coupled intramembrane lipid transporter activity"/>
    <property type="evidence" value="ECO:0007669"/>
    <property type="project" value="TreeGrafter"/>
</dbReference>
<dbReference type="FunFam" id="3.40.50.1000:FF:000001">
    <property type="entry name" value="Phospholipid-transporting ATPase IC"/>
    <property type="match status" value="1"/>
</dbReference>
<dbReference type="InterPro" id="IPR023299">
    <property type="entry name" value="ATPase_P-typ_cyto_dom_N"/>
</dbReference>
<keyword evidence="9" id="KW-1185">Reference proteome</keyword>
<evidence type="ECO:0000256" key="7">
    <source>
        <dbReference type="ARBA" id="ARBA00023136"/>
    </source>
</evidence>
<dbReference type="PROSITE" id="PS00154">
    <property type="entry name" value="ATPASE_E1_E2"/>
    <property type="match status" value="1"/>
</dbReference>
<dbReference type="InterPro" id="IPR036412">
    <property type="entry name" value="HAD-like_sf"/>
</dbReference>
<dbReference type="EMBL" id="KE647104">
    <property type="protein sequence ID" value="EQB61715.1"/>
    <property type="molecule type" value="Genomic_DNA"/>
</dbReference>
<evidence type="ECO:0000256" key="3">
    <source>
        <dbReference type="ARBA" id="ARBA00022741"/>
    </source>
</evidence>
<name>T0ML29_9MICR</name>
<dbReference type="Gene3D" id="1.20.1110.10">
    <property type="entry name" value="Calcium-transporting ATPase, transmembrane domain"/>
    <property type="match status" value="1"/>
</dbReference>
<evidence type="ECO:0000256" key="6">
    <source>
        <dbReference type="ARBA" id="ARBA00022989"/>
    </source>
</evidence>
<dbReference type="Pfam" id="PF13246">
    <property type="entry name" value="Cation_ATPase"/>
    <property type="match status" value="1"/>
</dbReference>
<keyword evidence="7" id="KW-0472">Membrane</keyword>
<dbReference type="SUPFAM" id="SSF56784">
    <property type="entry name" value="HAD-like"/>
    <property type="match status" value="1"/>
</dbReference>
<dbReference type="SUPFAM" id="SSF81660">
    <property type="entry name" value="Metal cation-transporting ATPase, ATP-binding domain N"/>
    <property type="match status" value="1"/>
</dbReference>
<dbReference type="GO" id="GO:0045332">
    <property type="term" value="P:phospholipid translocation"/>
    <property type="evidence" value="ECO:0007669"/>
    <property type="project" value="TreeGrafter"/>
</dbReference>
<dbReference type="GO" id="GO:0005886">
    <property type="term" value="C:plasma membrane"/>
    <property type="evidence" value="ECO:0007669"/>
    <property type="project" value="TreeGrafter"/>
</dbReference>
<evidence type="ECO:0000256" key="2">
    <source>
        <dbReference type="ARBA" id="ARBA00022692"/>
    </source>
</evidence>
<dbReference type="InterPro" id="IPR018303">
    <property type="entry name" value="ATPase_P-typ_P_site"/>
</dbReference>
<dbReference type="VEuPathDB" id="MicrosporidiaDB:NAPIS_ORF00722"/>
<dbReference type="AlphaFoldDB" id="T0ML29"/>
<keyword evidence="3" id="KW-0547">Nucleotide-binding</keyword>
<evidence type="ECO:0000256" key="5">
    <source>
        <dbReference type="ARBA" id="ARBA00022967"/>
    </source>
</evidence>